<reference evidence="9" key="1">
    <citation type="journal article" date="2022" name="Int. J. Syst. Evol. Microbiol.">
        <title>Anaeromyxobacter oryzae sp. nov., Anaeromyxobacter diazotrophicus sp. nov. and Anaeromyxobacter paludicola sp. nov., isolated from paddy soils.</title>
        <authorList>
            <person name="Itoh H."/>
            <person name="Xu Z."/>
            <person name="Mise K."/>
            <person name="Masuda Y."/>
            <person name="Ushijima N."/>
            <person name="Hayakawa C."/>
            <person name="Shiratori Y."/>
            <person name="Senoo K."/>
        </authorList>
    </citation>
    <scope>NUCLEOTIDE SEQUENCE [LARGE SCALE GENOMIC DNA]</scope>
    <source>
        <strain evidence="9">Red232</strain>
    </source>
</reference>
<organism evidence="8 9">
    <name type="scientific">Anaeromyxobacter oryzae</name>
    <dbReference type="NCBI Taxonomy" id="2918170"/>
    <lineage>
        <taxon>Bacteria</taxon>
        <taxon>Pseudomonadati</taxon>
        <taxon>Myxococcota</taxon>
        <taxon>Myxococcia</taxon>
        <taxon>Myxococcales</taxon>
        <taxon>Cystobacterineae</taxon>
        <taxon>Anaeromyxobacteraceae</taxon>
        <taxon>Anaeromyxobacter</taxon>
    </lineage>
</organism>
<gene>
    <name evidence="8" type="ORF">AMOR_21860</name>
</gene>
<dbReference type="InterPro" id="IPR036884">
    <property type="entry name" value="2Fe-2S-bd_dom_sf"/>
</dbReference>
<dbReference type="InterPro" id="IPR001041">
    <property type="entry name" value="2Fe-2S_ferredoxin-type"/>
</dbReference>
<keyword evidence="9" id="KW-1185">Reference proteome</keyword>
<keyword evidence="5" id="KW-0411">Iron-sulfur</keyword>
<dbReference type="PROSITE" id="PS51085">
    <property type="entry name" value="2FE2S_FER_2"/>
    <property type="match status" value="1"/>
</dbReference>
<dbReference type="SUPFAM" id="SSF54292">
    <property type="entry name" value="2Fe-2S ferredoxin-like"/>
    <property type="match status" value="1"/>
</dbReference>
<keyword evidence="1" id="KW-0001">2Fe-2S</keyword>
<dbReference type="InterPro" id="IPR036010">
    <property type="entry name" value="2Fe-2S_ferredoxin-like_sf"/>
</dbReference>
<proteinExistence type="predicted"/>
<dbReference type="Proteomes" id="UP001162891">
    <property type="component" value="Chromosome"/>
</dbReference>
<dbReference type="InterPro" id="IPR051452">
    <property type="entry name" value="Diverse_Oxidoreductases"/>
</dbReference>
<dbReference type="Gene3D" id="3.10.20.30">
    <property type="match status" value="1"/>
</dbReference>
<keyword evidence="2" id="KW-0479">Metal-binding</keyword>
<dbReference type="EMBL" id="AP025591">
    <property type="protein sequence ID" value="BDG03190.1"/>
    <property type="molecule type" value="Genomic_DNA"/>
</dbReference>
<evidence type="ECO:0000256" key="4">
    <source>
        <dbReference type="ARBA" id="ARBA00023004"/>
    </source>
</evidence>
<dbReference type="PANTHER" id="PTHR44379">
    <property type="entry name" value="OXIDOREDUCTASE WITH IRON-SULFUR SUBUNIT"/>
    <property type="match status" value="1"/>
</dbReference>
<dbReference type="InterPro" id="IPR006058">
    <property type="entry name" value="2Fe2S_fd_BS"/>
</dbReference>
<dbReference type="SUPFAM" id="SSF47741">
    <property type="entry name" value="CO dehydrogenase ISP C-domain like"/>
    <property type="match status" value="1"/>
</dbReference>
<name>A0ABM7WUM1_9BACT</name>
<dbReference type="PROSITE" id="PS51318">
    <property type="entry name" value="TAT"/>
    <property type="match status" value="1"/>
</dbReference>
<dbReference type="CDD" id="cd00207">
    <property type="entry name" value="fer2"/>
    <property type="match status" value="1"/>
</dbReference>
<dbReference type="InterPro" id="IPR002888">
    <property type="entry name" value="2Fe-2S-bd"/>
</dbReference>
<keyword evidence="4" id="KW-0408">Iron</keyword>
<dbReference type="InterPro" id="IPR006311">
    <property type="entry name" value="TAT_signal"/>
</dbReference>
<evidence type="ECO:0000313" key="8">
    <source>
        <dbReference type="EMBL" id="BDG03190.1"/>
    </source>
</evidence>
<dbReference type="PROSITE" id="PS00197">
    <property type="entry name" value="2FE2S_FER_1"/>
    <property type="match status" value="1"/>
</dbReference>
<dbReference type="RefSeq" id="WP_248360968.1">
    <property type="nucleotide sequence ID" value="NZ_AP025591.1"/>
</dbReference>
<evidence type="ECO:0000313" key="9">
    <source>
        <dbReference type="Proteomes" id="UP001162891"/>
    </source>
</evidence>
<dbReference type="Pfam" id="PF01799">
    <property type="entry name" value="Fer2_2"/>
    <property type="match status" value="1"/>
</dbReference>
<evidence type="ECO:0000256" key="6">
    <source>
        <dbReference type="SAM" id="MobiDB-lite"/>
    </source>
</evidence>
<feature type="region of interest" description="Disordered" evidence="6">
    <location>
        <begin position="1"/>
        <end position="20"/>
    </location>
</feature>
<evidence type="ECO:0000256" key="5">
    <source>
        <dbReference type="ARBA" id="ARBA00023014"/>
    </source>
</evidence>
<protein>
    <recommendedName>
        <fullName evidence="7">2Fe-2S ferredoxin-type domain-containing protein</fullName>
    </recommendedName>
</protein>
<dbReference type="InterPro" id="IPR012675">
    <property type="entry name" value="Beta-grasp_dom_sf"/>
</dbReference>
<dbReference type="Pfam" id="PF00111">
    <property type="entry name" value="Fer2"/>
    <property type="match status" value="1"/>
</dbReference>
<dbReference type="InterPro" id="IPR019546">
    <property type="entry name" value="TAT_signal_bac_arc"/>
</dbReference>
<sequence length="215" mass="21985">MKPTDPGAHPQADEREDGAWRTTRREFLAYSAVGTGVAVGLPGGAAAAPAASELRGPGEVAITLRVNGGRRRVSVLPSTSLAEALRDRLGLTGTKVGCDRGACSACTVLLDGMPVSSCLTFALDVGDREVTTIEGLARGAALHPVQEAFIAHDALQCGFCTPGMVMSCAALLAHNPSPTLDDVKAAVAGNACRCGTYPKVFEAVLAAAGQGLTRK</sequence>
<feature type="domain" description="2Fe-2S ferredoxin-type" evidence="7">
    <location>
        <begin position="60"/>
        <end position="136"/>
    </location>
</feature>
<dbReference type="Gene3D" id="1.10.150.120">
    <property type="entry name" value="[2Fe-2S]-binding domain"/>
    <property type="match status" value="1"/>
</dbReference>
<evidence type="ECO:0000256" key="1">
    <source>
        <dbReference type="ARBA" id="ARBA00022714"/>
    </source>
</evidence>
<evidence type="ECO:0000256" key="3">
    <source>
        <dbReference type="ARBA" id="ARBA00023002"/>
    </source>
</evidence>
<dbReference type="PANTHER" id="PTHR44379:SF5">
    <property type="entry name" value="OXIDOREDUCTASE WITH IRON-SULFUR SUBUNIT"/>
    <property type="match status" value="1"/>
</dbReference>
<keyword evidence="3" id="KW-0560">Oxidoreductase</keyword>
<accession>A0ABM7WUM1</accession>
<feature type="compositionally biased region" description="Basic and acidic residues" evidence="6">
    <location>
        <begin position="11"/>
        <end position="20"/>
    </location>
</feature>
<evidence type="ECO:0000259" key="7">
    <source>
        <dbReference type="PROSITE" id="PS51085"/>
    </source>
</evidence>
<evidence type="ECO:0000256" key="2">
    <source>
        <dbReference type="ARBA" id="ARBA00022723"/>
    </source>
</evidence>
<dbReference type="NCBIfam" id="TIGR01409">
    <property type="entry name" value="TAT_signal_seq"/>
    <property type="match status" value="1"/>
</dbReference>